<dbReference type="RefSeq" id="WP_222684398.1">
    <property type="nucleotide sequence ID" value="NZ_JABUBT010000007.1"/>
</dbReference>
<dbReference type="InterPro" id="IPR009061">
    <property type="entry name" value="DNA-bd_dom_put_sf"/>
</dbReference>
<protein>
    <submittedName>
        <fullName evidence="1">DNA-binding protein</fullName>
    </submittedName>
</protein>
<dbReference type="GO" id="GO:0003677">
    <property type="term" value="F:DNA binding"/>
    <property type="evidence" value="ECO:0007669"/>
    <property type="project" value="UniProtKB-KW"/>
</dbReference>
<sequence length="70" mass="7915">MTNTDFTASAAESDELWQARQCEEATGVPAGTWRYWASTGQGPRNFKLGRRRVWRKSVILAWIAEREAAA</sequence>
<dbReference type="SUPFAM" id="SSF46955">
    <property type="entry name" value="Putative DNA-binding domain"/>
    <property type="match status" value="1"/>
</dbReference>
<keyword evidence="2" id="KW-1185">Reference proteome</keyword>
<proteinExistence type="predicted"/>
<keyword evidence="1" id="KW-0238">DNA-binding</keyword>
<dbReference type="EMBL" id="JABUBU010000006">
    <property type="protein sequence ID" value="MBY6367093.1"/>
    <property type="molecule type" value="Genomic_DNA"/>
</dbReference>
<gene>
    <name evidence="1" type="ORF">HQ603_10035</name>
</gene>
<name>A0ABS7P3X1_9NOCA</name>
<comment type="caution">
    <text evidence="1">The sequence shown here is derived from an EMBL/GenBank/DDBJ whole genome shotgun (WGS) entry which is preliminary data.</text>
</comment>
<accession>A0ABS7P3X1</accession>
<organism evidence="1 2">
    <name type="scientific">Rhodococcoides corynebacterioides</name>
    <dbReference type="NCBI Taxonomy" id="53972"/>
    <lineage>
        <taxon>Bacteria</taxon>
        <taxon>Bacillati</taxon>
        <taxon>Actinomycetota</taxon>
        <taxon>Actinomycetes</taxon>
        <taxon>Mycobacteriales</taxon>
        <taxon>Nocardiaceae</taxon>
        <taxon>Rhodococcoides</taxon>
    </lineage>
</organism>
<reference evidence="1 2" key="1">
    <citation type="submission" date="2020-06" db="EMBL/GenBank/DDBJ databases">
        <title>Taxonomy, biology and ecology of Rhodococcus bacteria occurring in California pistachio and other woody hosts as revealed by genome sequence analyses.</title>
        <authorList>
            <person name="Gai Y."/>
            <person name="Riely B."/>
        </authorList>
    </citation>
    <scope>NUCLEOTIDE SEQUENCE [LARGE SCALE GENOMIC DNA]</scope>
    <source>
        <strain evidence="1 2">BP-281</strain>
    </source>
</reference>
<dbReference type="Proteomes" id="UP000825228">
    <property type="component" value="Unassembled WGS sequence"/>
</dbReference>
<evidence type="ECO:0000313" key="2">
    <source>
        <dbReference type="Proteomes" id="UP000825228"/>
    </source>
</evidence>
<evidence type="ECO:0000313" key="1">
    <source>
        <dbReference type="EMBL" id="MBY6367093.1"/>
    </source>
</evidence>